<proteinExistence type="predicted"/>
<dbReference type="EMBL" id="ADOU02000004">
    <property type="protein sequence ID" value="KGJ68289.1"/>
    <property type="molecule type" value="Genomic_DNA"/>
</dbReference>
<protein>
    <recommendedName>
        <fullName evidence="1">HTH luxR-type domain-containing protein</fullName>
    </recommendedName>
</protein>
<dbReference type="SUPFAM" id="SSF46894">
    <property type="entry name" value="C-terminal effector domain of the bipartite response regulators"/>
    <property type="match status" value="1"/>
</dbReference>
<dbReference type="InterPro" id="IPR000792">
    <property type="entry name" value="Tscrpt_reg_LuxR_C"/>
</dbReference>
<organism evidence="2 3">
    <name type="scientific">Bradyrhizobium diazoefficiens SEMIA 5080</name>
    <dbReference type="NCBI Taxonomy" id="754504"/>
    <lineage>
        <taxon>Bacteria</taxon>
        <taxon>Pseudomonadati</taxon>
        <taxon>Pseudomonadota</taxon>
        <taxon>Alphaproteobacteria</taxon>
        <taxon>Hyphomicrobiales</taxon>
        <taxon>Nitrobacteraceae</taxon>
        <taxon>Bradyrhizobium</taxon>
    </lineage>
</organism>
<comment type="caution">
    <text evidence="2">The sequence shown here is derived from an EMBL/GenBank/DDBJ whole genome shotgun (WGS) entry which is preliminary data.</text>
</comment>
<evidence type="ECO:0000313" key="2">
    <source>
        <dbReference type="EMBL" id="KGJ68289.1"/>
    </source>
</evidence>
<evidence type="ECO:0000313" key="3">
    <source>
        <dbReference type="Proteomes" id="UP000024900"/>
    </source>
</evidence>
<accession>A0A837CGA3</accession>
<reference evidence="2 3" key="1">
    <citation type="journal article" date="2014" name="BMC Genomics">
        <title>Comparative genomics of Bradyrhizobium japonicum CPAC 15 and Bradyrhizobium diazoefficiens CPAC 7: elite model strains for understanding symbiotic performance with soybean.</title>
        <authorList>
            <person name="Siqueira A.F."/>
            <person name="Ormeno-Orrillo E."/>
            <person name="Souza R.C."/>
            <person name="Rodrigues E.P."/>
            <person name="Almeida L.G."/>
            <person name="Barcellos F.G."/>
            <person name="Batista J.S."/>
            <person name="Nakatami A.S."/>
            <person name="Martinez-Romero E."/>
            <person name="Vasconcelos A.T."/>
            <person name="Hungria M."/>
        </authorList>
    </citation>
    <scope>NUCLEOTIDE SEQUENCE [LARGE SCALE GENOMIC DNA]</scope>
    <source>
        <strain evidence="2 3">SEMIA 5080</strain>
    </source>
</reference>
<dbReference type="GO" id="GO:0006355">
    <property type="term" value="P:regulation of DNA-templated transcription"/>
    <property type="evidence" value="ECO:0007669"/>
    <property type="project" value="InterPro"/>
</dbReference>
<sequence>MTAAGKYPRIVRIWTISFWVMRLRRFDFQRLEQSKARLGEVVLDPGQWIPLMEDICSAAATSGAGLLQSDVRTSDVPVTPSTKEAFQGYFAANLHVEDVRAVRGVPLLLSGRKVLRDQDIFSSERDMLKTPLYRHLGQLGFQWWSAISFWAGPAMWALALQRKRGEGAFEDDDLKAFALLSDALTEAATLSHAVGRQVLLGSLSAFDSINEPALSMTGMGRVLEINAAAAEIFDADFRVHNNRLYMRDGKATRALDARLTNSDRELRLRAGSRIGDIIVARRETKRPIVIKLLPVPGAARSPFLGARFILTLTDMEVVRKSEIELLSAIFALTAAEAKVARLIAAGWSPEMIADDLALSRETVRNQIKAVFSKTATHRQNELAALIGHMRNL</sequence>
<dbReference type="Pfam" id="PF00196">
    <property type="entry name" value="GerE"/>
    <property type="match status" value="1"/>
</dbReference>
<name>A0A837CGA3_9BRAD</name>
<feature type="domain" description="HTH luxR-type" evidence="1">
    <location>
        <begin position="325"/>
        <end position="390"/>
    </location>
</feature>
<dbReference type="Proteomes" id="UP000024900">
    <property type="component" value="Unassembled WGS sequence"/>
</dbReference>
<dbReference type="SMART" id="SM00421">
    <property type="entry name" value="HTH_LUXR"/>
    <property type="match status" value="1"/>
</dbReference>
<dbReference type="AlphaFoldDB" id="A0A837CGA3"/>
<gene>
    <name evidence="2" type="ORF">BJA5080_00815</name>
</gene>
<dbReference type="PROSITE" id="PS50043">
    <property type="entry name" value="HTH_LUXR_2"/>
    <property type="match status" value="1"/>
</dbReference>
<dbReference type="InterPro" id="IPR016032">
    <property type="entry name" value="Sig_transdc_resp-reg_C-effctor"/>
</dbReference>
<dbReference type="Gene3D" id="1.10.10.10">
    <property type="entry name" value="Winged helix-like DNA-binding domain superfamily/Winged helix DNA-binding domain"/>
    <property type="match status" value="1"/>
</dbReference>
<evidence type="ECO:0000259" key="1">
    <source>
        <dbReference type="PROSITE" id="PS50043"/>
    </source>
</evidence>
<dbReference type="InterPro" id="IPR036388">
    <property type="entry name" value="WH-like_DNA-bd_sf"/>
</dbReference>
<dbReference type="GO" id="GO:0003677">
    <property type="term" value="F:DNA binding"/>
    <property type="evidence" value="ECO:0007669"/>
    <property type="project" value="InterPro"/>
</dbReference>
<dbReference type="PRINTS" id="PR00038">
    <property type="entry name" value="HTHLUXR"/>
</dbReference>